<evidence type="ECO:0000256" key="2">
    <source>
        <dbReference type="ARBA" id="ARBA00006518"/>
    </source>
</evidence>
<evidence type="ECO:0000259" key="8">
    <source>
        <dbReference type="PROSITE" id="PS51462"/>
    </source>
</evidence>
<evidence type="ECO:0000256" key="6">
    <source>
        <dbReference type="ARBA" id="ARBA00023054"/>
    </source>
</evidence>
<feature type="domain" description="Nudix hydrolase" evidence="8">
    <location>
        <begin position="777"/>
        <end position="953"/>
    </location>
</feature>
<keyword evidence="10" id="KW-1185">Reference proteome</keyword>
<evidence type="ECO:0000256" key="4">
    <source>
        <dbReference type="ARBA" id="ARBA00022483"/>
    </source>
</evidence>
<name>A0ABN8SIS3_9CNID</name>
<comment type="similarity">
    <text evidence="2">Belongs to the SEC3 family.</text>
</comment>
<keyword evidence="3" id="KW-0813">Transport</keyword>
<dbReference type="PANTHER" id="PTHR16092">
    <property type="entry name" value="SEC3/SYNTAXIN-RELATED"/>
    <property type="match status" value="1"/>
</dbReference>
<evidence type="ECO:0000313" key="10">
    <source>
        <dbReference type="Proteomes" id="UP001159427"/>
    </source>
</evidence>
<dbReference type="InterPro" id="IPR020476">
    <property type="entry name" value="Nudix_hydrolase"/>
</dbReference>
<dbReference type="InterPro" id="IPR003293">
    <property type="entry name" value="Nudix_hydrolase6-like"/>
</dbReference>
<evidence type="ECO:0000256" key="3">
    <source>
        <dbReference type="ARBA" id="ARBA00022448"/>
    </source>
</evidence>
<dbReference type="PRINTS" id="PR01356">
    <property type="entry name" value="GFGPROTEIN"/>
</dbReference>
<dbReference type="InterPro" id="IPR000086">
    <property type="entry name" value="NUDIX_hydrolase_dom"/>
</dbReference>
<dbReference type="PROSITE" id="PS00893">
    <property type="entry name" value="NUDIX_BOX"/>
    <property type="match status" value="1"/>
</dbReference>
<keyword evidence="4" id="KW-0268">Exocytosis</keyword>
<proteinExistence type="inferred from homology"/>
<dbReference type="Gene3D" id="3.40.630.30">
    <property type="match status" value="1"/>
</dbReference>
<organism evidence="9 10">
    <name type="scientific">Porites evermanni</name>
    <dbReference type="NCBI Taxonomy" id="104178"/>
    <lineage>
        <taxon>Eukaryota</taxon>
        <taxon>Metazoa</taxon>
        <taxon>Cnidaria</taxon>
        <taxon>Anthozoa</taxon>
        <taxon>Hexacorallia</taxon>
        <taxon>Scleractinia</taxon>
        <taxon>Fungiina</taxon>
        <taxon>Poritidae</taxon>
        <taxon>Porites</taxon>
    </lineage>
</organism>
<comment type="similarity">
    <text evidence="1">Belongs to the Nudix hydrolase family.</text>
</comment>
<dbReference type="Pfam" id="PF20654">
    <property type="entry name" value="Sec3_C-term"/>
    <property type="match status" value="1"/>
</dbReference>
<dbReference type="PRINTS" id="PR00502">
    <property type="entry name" value="NUDIXFAMILY"/>
</dbReference>
<gene>
    <name evidence="9" type="ORF">PEVE_00019725</name>
</gene>
<protein>
    <recommendedName>
        <fullName evidence="8">Nudix hydrolase domain-containing protein</fullName>
    </recommendedName>
</protein>
<feature type="compositionally biased region" description="Polar residues" evidence="7">
    <location>
        <begin position="388"/>
        <end position="402"/>
    </location>
</feature>
<dbReference type="PROSITE" id="PS51462">
    <property type="entry name" value="NUDIX"/>
    <property type="match status" value="1"/>
</dbReference>
<dbReference type="InterPro" id="IPR040618">
    <property type="entry name" value="Pre-Nudix"/>
</dbReference>
<keyword evidence="5" id="KW-0378">Hydrolase</keyword>
<dbReference type="Pfam" id="PF00293">
    <property type="entry name" value="NUDIX"/>
    <property type="match status" value="1"/>
</dbReference>
<dbReference type="InterPro" id="IPR048628">
    <property type="entry name" value="Sec3_C"/>
</dbReference>
<dbReference type="InterPro" id="IPR020084">
    <property type="entry name" value="NUDIX_hydrolase_CS"/>
</dbReference>
<dbReference type="CDD" id="cd04670">
    <property type="entry name" value="NUDIX_ASFGF2_Nudt6"/>
    <property type="match status" value="1"/>
</dbReference>
<dbReference type="SUPFAM" id="SSF55811">
    <property type="entry name" value="Nudix"/>
    <property type="match status" value="1"/>
</dbReference>
<dbReference type="Gene3D" id="3.90.79.10">
    <property type="entry name" value="Nucleoside Triphosphate Pyrophosphohydrolase"/>
    <property type="match status" value="1"/>
</dbReference>
<dbReference type="PANTHER" id="PTHR16092:SF14">
    <property type="entry name" value="EXOCYST COMPLEX COMPONENT 1 ISOFORM X1"/>
    <property type="match status" value="1"/>
</dbReference>
<dbReference type="Pfam" id="PF09763">
    <property type="entry name" value="Sec3_CC"/>
    <property type="match status" value="1"/>
</dbReference>
<dbReference type="Pfam" id="PF18290">
    <property type="entry name" value="Nudix_hydro"/>
    <property type="match status" value="1"/>
</dbReference>
<dbReference type="Proteomes" id="UP001159427">
    <property type="component" value="Unassembled WGS sequence"/>
</dbReference>
<evidence type="ECO:0000313" key="9">
    <source>
        <dbReference type="EMBL" id="CAH3189784.1"/>
    </source>
</evidence>
<evidence type="ECO:0000256" key="7">
    <source>
        <dbReference type="SAM" id="MobiDB-lite"/>
    </source>
</evidence>
<dbReference type="InterPro" id="IPR015797">
    <property type="entry name" value="NUDIX_hydrolase-like_dom_sf"/>
</dbReference>
<reference evidence="9 10" key="1">
    <citation type="submission" date="2022-05" db="EMBL/GenBank/DDBJ databases">
        <authorList>
            <consortium name="Genoscope - CEA"/>
            <person name="William W."/>
        </authorList>
    </citation>
    <scope>NUCLEOTIDE SEQUENCE [LARGE SCALE GENOMIC DNA]</scope>
</reference>
<accession>A0ABN8SIS3</accession>
<dbReference type="EMBL" id="CALNXI010002659">
    <property type="protein sequence ID" value="CAH3189784.1"/>
    <property type="molecule type" value="Genomic_DNA"/>
</dbReference>
<sequence>MISQTENAISNIEAFTEQLSRDLSVLDGANIHSIMDAEPQVESLMQLLNDALNELENLDTRLTGYDTLLREVRAQMEVMEDKDKHMVTESTNRKKLLEEVEALVSTLDVPERNIAALQEADLSKGMGLKECTHAAFSVLHALQTDLSPGLTEMRAVKEQRDKLLQLSSDFAQRLKFHLFEIFTRHGIEPETVVQHSSELCIPKHLACHNDLVPFSDLMKWLKEVDQTVFCELCEAYTQCLSKVYERELKDFFEAAKQRTLTKGVRGKLLLRYIPFPQSFNSFGEQKYTRNSLFLQIREGECTRVRALSGEAAKREKRGRCASPVSRLQSRAWSFACLKRFARRTKKKERVFDILLLELEPVCTAEQEFVQKFFDFTLEEPEVKTSYNPFSVDSSDGAMSSKPKSVDSTDVKDRTPLNEEVRKIMQGLFNVLETELQSYIHFADRLDNFNTMYMLVKIGHFVITTQLSGSPVSYLSQQLGNCLINVKRLFDKFITSLKKQIEETKVPKTKKCGVLPFVSKFEEFAAISESVFKNSERRNDLDKAYHHLIRVVFDNVERMAEEHQKTPRGVVMMENYHHLFRVLTRLKIVCLENEKREAKKKYLDSQKMYVKEMLGRPMEKLNIFFEGVQERIAAGVKEDEVGYQLAFSKQELRKNIKEYPAKELKKGLEQLYKKVEKHLCEEENLLQVVWHSMQDDFIQQYKHFEDLIQRCYPGSMINLEVNINDILNFFSSIAQNVQTAPSAFCLKWERAEFNGSVLHWRRDAKKSVWMKVPISQSYLIPVAFAHGFSYHHAVGDYAMLLKWLPQRVACKVPPYATHQVGTINSVLVYTCLTSAIISLGISQYKIGQKRKAVWKFPGGLSDEGENLEETAIREVYEETGVKSEFKSVMMFRQQHQMKNAFDKSDIYIICRMSPLSYGISHCEDEIARCEWMKLSTLITHTDTGPITRLAARLAVYGMKNGFQNVDLEPNRMRSWVDPNKTVCLYHRYLPS</sequence>
<comment type="caution">
    <text evidence="9">The sequence shown here is derived from an EMBL/GenBank/DDBJ whole genome shotgun (WGS) entry which is preliminary data.</text>
</comment>
<evidence type="ECO:0000256" key="1">
    <source>
        <dbReference type="ARBA" id="ARBA00005582"/>
    </source>
</evidence>
<evidence type="ECO:0000256" key="5">
    <source>
        <dbReference type="ARBA" id="ARBA00022801"/>
    </source>
</evidence>
<keyword evidence="6" id="KW-0175">Coiled coil</keyword>
<dbReference type="InterPro" id="IPR019160">
    <property type="entry name" value="Sec3_CC"/>
</dbReference>
<feature type="region of interest" description="Disordered" evidence="7">
    <location>
        <begin position="388"/>
        <end position="411"/>
    </location>
</feature>